<dbReference type="InterPro" id="IPR019587">
    <property type="entry name" value="Polyketide_cyclase/dehydratase"/>
</dbReference>
<name>A0AAW1I469_SAPOF</name>
<evidence type="ECO:0000313" key="1">
    <source>
        <dbReference type="EMBL" id="KAK9683801.1"/>
    </source>
</evidence>
<dbReference type="FunFam" id="3.30.530.20:FF:000064">
    <property type="entry name" value="Lachrymatory-factor synthase"/>
    <property type="match status" value="1"/>
</dbReference>
<reference evidence="1" key="1">
    <citation type="submission" date="2024-03" db="EMBL/GenBank/DDBJ databases">
        <title>WGS assembly of Saponaria officinalis var. Norfolk2.</title>
        <authorList>
            <person name="Jenkins J."/>
            <person name="Shu S."/>
            <person name="Grimwood J."/>
            <person name="Barry K."/>
            <person name="Goodstein D."/>
            <person name="Schmutz J."/>
            <person name="Leebens-Mack J."/>
            <person name="Osbourn A."/>
        </authorList>
    </citation>
    <scope>NUCLEOTIDE SEQUENCE [LARGE SCALE GENOMIC DNA]</scope>
    <source>
        <strain evidence="1">JIC</strain>
    </source>
</reference>
<dbReference type="InterPro" id="IPR053249">
    <property type="entry name" value="LFS"/>
</dbReference>
<proteinExistence type="predicted"/>
<dbReference type="Gene3D" id="3.30.530.20">
    <property type="match status" value="1"/>
</dbReference>
<keyword evidence="2" id="KW-1185">Reference proteome</keyword>
<dbReference type="AlphaFoldDB" id="A0AAW1I469"/>
<sequence>MEKWEEKVRTKLKTRKPKEIWALFKDFFNLHKYFPNLKNSYGLHGTNGEPGCIRYCLGGSIKTDGGGDCIAFSKERLLAIDDVNMSLKYEIVECNIGFEGYESTVRISPNDDDDQGCVVEWGFSVEPFPGMRFDDLVGKYEVGLLKMVMAMEESLKNEDV</sequence>
<evidence type="ECO:0000313" key="2">
    <source>
        <dbReference type="Proteomes" id="UP001443914"/>
    </source>
</evidence>
<dbReference type="EMBL" id="JBDFQZ010000010">
    <property type="protein sequence ID" value="KAK9683801.1"/>
    <property type="molecule type" value="Genomic_DNA"/>
</dbReference>
<dbReference type="Proteomes" id="UP001443914">
    <property type="component" value="Unassembled WGS sequence"/>
</dbReference>
<accession>A0AAW1I469</accession>
<protein>
    <recommendedName>
        <fullName evidence="3">Lachrymatory factor synthase</fullName>
    </recommendedName>
</protein>
<dbReference type="CDD" id="cd07821">
    <property type="entry name" value="PYR_PYL_RCAR_like"/>
    <property type="match status" value="1"/>
</dbReference>
<comment type="caution">
    <text evidence="1">The sequence shown here is derived from an EMBL/GenBank/DDBJ whole genome shotgun (WGS) entry which is preliminary data.</text>
</comment>
<dbReference type="GO" id="GO:0004864">
    <property type="term" value="F:protein phosphatase inhibitor activity"/>
    <property type="evidence" value="ECO:0007669"/>
    <property type="project" value="UniProtKB-ARBA"/>
</dbReference>
<dbReference type="InterPro" id="IPR023393">
    <property type="entry name" value="START-like_dom_sf"/>
</dbReference>
<dbReference type="Pfam" id="PF10604">
    <property type="entry name" value="Polyketide_cyc2"/>
    <property type="match status" value="1"/>
</dbReference>
<organism evidence="1 2">
    <name type="scientific">Saponaria officinalis</name>
    <name type="common">Common soapwort</name>
    <name type="synonym">Lychnis saponaria</name>
    <dbReference type="NCBI Taxonomy" id="3572"/>
    <lineage>
        <taxon>Eukaryota</taxon>
        <taxon>Viridiplantae</taxon>
        <taxon>Streptophyta</taxon>
        <taxon>Embryophyta</taxon>
        <taxon>Tracheophyta</taxon>
        <taxon>Spermatophyta</taxon>
        <taxon>Magnoliopsida</taxon>
        <taxon>eudicotyledons</taxon>
        <taxon>Gunneridae</taxon>
        <taxon>Pentapetalae</taxon>
        <taxon>Caryophyllales</taxon>
        <taxon>Caryophyllaceae</taxon>
        <taxon>Caryophylleae</taxon>
        <taxon>Saponaria</taxon>
    </lineage>
</organism>
<gene>
    <name evidence="1" type="ORF">RND81_10G165400</name>
</gene>
<dbReference type="PANTHER" id="PTHR33789:SF15">
    <property type="entry name" value="LACHRYMATORY-FACTOR SYNTHASE"/>
    <property type="match status" value="1"/>
</dbReference>
<dbReference type="SUPFAM" id="SSF55961">
    <property type="entry name" value="Bet v1-like"/>
    <property type="match status" value="1"/>
</dbReference>
<evidence type="ECO:0008006" key="3">
    <source>
        <dbReference type="Google" id="ProtNLM"/>
    </source>
</evidence>
<dbReference type="PANTHER" id="PTHR33789">
    <property type="entry name" value="LACHRYMATORY-FACTOR SYNTHASE"/>
    <property type="match status" value="1"/>
</dbReference>